<comment type="subcellular location">
    <subcellularLocation>
        <location evidence="1">Nucleus</location>
    </subcellularLocation>
</comment>
<reference evidence="15" key="2">
    <citation type="submission" date="2025-09" db="UniProtKB">
        <authorList>
            <consortium name="Ensembl"/>
        </authorList>
    </citation>
    <scope>IDENTIFICATION</scope>
</reference>
<feature type="region of interest" description="Disordered" evidence="13">
    <location>
        <begin position="316"/>
        <end position="702"/>
    </location>
</feature>
<keyword evidence="6" id="KW-0804">Transcription</keyword>
<evidence type="ECO:0000256" key="8">
    <source>
        <dbReference type="ARBA" id="ARBA00058682"/>
    </source>
</evidence>
<evidence type="ECO:0000256" key="9">
    <source>
        <dbReference type="ARBA" id="ARBA00063598"/>
    </source>
</evidence>
<evidence type="ECO:0000256" key="5">
    <source>
        <dbReference type="ARBA" id="ARBA00023159"/>
    </source>
</evidence>
<keyword evidence="7" id="KW-0539">Nucleus</keyword>
<evidence type="ECO:0000256" key="11">
    <source>
        <dbReference type="ARBA" id="ARBA00079467"/>
    </source>
</evidence>
<comment type="function">
    <text evidence="8">Acts as a coactivator during transcriptional activation of nuclear genes related to mitochondrial biogenesis and cell growth. Involved in the transcription coactivation of CREB and NRF1 target genes.</text>
</comment>
<dbReference type="CDD" id="cd12624">
    <property type="entry name" value="RRM_PRC"/>
    <property type="match status" value="1"/>
</dbReference>
<feature type="compositionally biased region" description="Pro residues" evidence="13">
    <location>
        <begin position="901"/>
        <end position="912"/>
    </location>
</feature>
<accession>A0A8C3QU10</accession>
<keyword evidence="3 12" id="KW-0694">RNA-binding</keyword>
<feature type="compositionally biased region" description="Low complexity" evidence="13">
    <location>
        <begin position="1419"/>
        <end position="1440"/>
    </location>
</feature>
<keyword evidence="5" id="KW-0010">Activator</keyword>
<dbReference type="Proteomes" id="UP000694396">
    <property type="component" value="Unplaced"/>
</dbReference>
<keyword evidence="16" id="KW-1185">Reference proteome</keyword>
<dbReference type="Pfam" id="PF00076">
    <property type="entry name" value="RRM_1"/>
    <property type="match status" value="1"/>
</dbReference>
<feature type="compositionally biased region" description="Basic residues" evidence="13">
    <location>
        <begin position="1327"/>
        <end position="1336"/>
    </location>
</feature>
<dbReference type="GO" id="GO:0045944">
    <property type="term" value="P:positive regulation of transcription by RNA polymerase II"/>
    <property type="evidence" value="ECO:0007669"/>
    <property type="project" value="TreeGrafter"/>
</dbReference>
<dbReference type="GO" id="GO:0005634">
    <property type="term" value="C:nucleus"/>
    <property type="evidence" value="ECO:0007669"/>
    <property type="project" value="UniProtKB-SubCell"/>
</dbReference>
<keyword evidence="4" id="KW-0805">Transcription regulation</keyword>
<evidence type="ECO:0000313" key="15">
    <source>
        <dbReference type="Ensembl" id="ENSCRFP00000011337.1"/>
    </source>
</evidence>
<keyword evidence="2" id="KW-0597">Phosphoprotein</keyword>
<evidence type="ECO:0000256" key="2">
    <source>
        <dbReference type="ARBA" id="ARBA00022553"/>
    </source>
</evidence>
<evidence type="ECO:0000256" key="10">
    <source>
        <dbReference type="ARBA" id="ARBA00071304"/>
    </source>
</evidence>
<evidence type="ECO:0000313" key="16">
    <source>
        <dbReference type="Proteomes" id="UP000694396"/>
    </source>
</evidence>
<comment type="subunit">
    <text evidence="9">Interacts with CREB1 and NRF1.</text>
</comment>
<feature type="compositionally biased region" description="Basic and acidic residues" evidence="13">
    <location>
        <begin position="590"/>
        <end position="606"/>
    </location>
</feature>
<feature type="compositionally biased region" description="Basic and acidic residues" evidence="13">
    <location>
        <begin position="463"/>
        <end position="479"/>
    </location>
</feature>
<feature type="compositionally biased region" description="Basic and acidic residues" evidence="13">
    <location>
        <begin position="1076"/>
        <end position="1094"/>
    </location>
</feature>
<feature type="compositionally biased region" description="Basic and acidic residues" evidence="13">
    <location>
        <begin position="497"/>
        <end position="506"/>
    </location>
</feature>
<feature type="compositionally biased region" description="Basic and acidic residues" evidence="13">
    <location>
        <begin position="176"/>
        <end position="188"/>
    </location>
</feature>
<dbReference type="InterPro" id="IPR034834">
    <property type="entry name" value="PRC_RRM"/>
</dbReference>
<evidence type="ECO:0000256" key="1">
    <source>
        <dbReference type="ARBA" id="ARBA00004123"/>
    </source>
</evidence>
<feature type="compositionally biased region" description="Low complexity" evidence="13">
    <location>
        <begin position="666"/>
        <end position="688"/>
    </location>
</feature>
<evidence type="ECO:0000256" key="3">
    <source>
        <dbReference type="ARBA" id="ARBA00022884"/>
    </source>
</evidence>
<evidence type="ECO:0000256" key="12">
    <source>
        <dbReference type="PROSITE-ProRule" id="PRU00176"/>
    </source>
</evidence>
<evidence type="ECO:0000256" key="7">
    <source>
        <dbReference type="ARBA" id="ARBA00023242"/>
    </source>
</evidence>
<feature type="compositionally biased region" description="Low complexity" evidence="13">
    <location>
        <begin position="913"/>
        <end position="937"/>
    </location>
</feature>
<feature type="region of interest" description="Disordered" evidence="13">
    <location>
        <begin position="829"/>
        <end position="1049"/>
    </location>
</feature>
<feature type="compositionally biased region" description="Basic and acidic residues" evidence="13">
    <location>
        <begin position="387"/>
        <end position="398"/>
    </location>
</feature>
<evidence type="ECO:0000256" key="4">
    <source>
        <dbReference type="ARBA" id="ARBA00023015"/>
    </source>
</evidence>
<dbReference type="PANTHER" id="PTHR15528:SF5">
    <property type="entry name" value="PEROXISOME PROLIFERATOR-ACTIVATED RECEPTOR GAMMA COACTIVATOR-RELATED PROTEIN 1"/>
    <property type="match status" value="1"/>
</dbReference>
<feature type="compositionally biased region" description="Low complexity" evidence="13">
    <location>
        <begin position="1357"/>
        <end position="1384"/>
    </location>
</feature>
<dbReference type="GO" id="GO:0003723">
    <property type="term" value="F:RNA binding"/>
    <property type="evidence" value="ECO:0007669"/>
    <property type="project" value="UniProtKB-UniRule"/>
</dbReference>
<dbReference type="GO" id="GO:0003712">
    <property type="term" value="F:transcription coregulator activity"/>
    <property type="evidence" value="ECO:0007669"/>
    <property type="project" value="InterPro"/>
</dbReference>
<feature type="compositionally biased region" description="Pro residues" evidence="13">
    <location>
        <begin position="689"/>
        <end position="698"/>
    </location>
</feature>
<feature type="compositionally biased region" description="Low complexity" evidence="13">
    <location>
        <begin position="857"/>
        <end position="866"/>
    </location>
</feature>
<evidence type="ECO:0000259" key="14">
    <source>
        <dbReference type="PROSITE" id="PS50102"/>
    </source>
</evidence>
<feature type="compositionally biased region" description="Basic residues" evidence="13">
    <location>
        <begin position="1389"/>
        <end position="1398"/>
    </location>
</feature>
<feature type="domain" description="RRM" evidence="14">
    <location>
        <begin position="1476"/>
        <end position="1552"/>
    </location>
</feature>
<protein>
    <recommendedName>
        <fullName evidence="10">Peroxisome proliferator-activated receptor gamma coactivator-related protein 1</fullName>
    </recommendedName>
    <alternativeName>
        <fullName evidence="11">PGC-1-related coactivator</fullName>
    </alternativeName>
</protein>
<dbReference type="Ensembl" id="ENSCRFT00000011734.1">
    <property type="protein sequence ID" value="ENSCRFP00000011337.1"/>
    <property type="gene ID" value="ENSCRFG00000008813.1"/>
</dbReference>
<evidence type="ECO:0000256" key="6">
    <source>
        <dbReference type="ARBA" id="ARBA00023163"/>
    </source>
</evidence>
<feature type="region of interest" description="Disordered" evidence="13">
    <location>
        <begin position="1243"/>
        <end position="1278"/>
    </location>
</feature>
<name>A0A8C3QU10_9PASS</name>
<dbReference type="PROSITE" id="PS50102">
    <property type="entry name" value="RRM"/>
    <property type="match status" value="1"/>
</dbReference>
<feature type="compositionally biased region" description="Polar residues" evidence="13">
    <location>
        <begin position="1096"/>
        <end position="1112"/>
    </location>
</feature>
<dbReference type="Gene3D" id="3.30.70.330">
    <property type="match status" value="1"/>
</dbReference>
<feature type="compositionally biased region" description="Basic residues" evidence="13">
    <location>
        <begin position="1441"/>
        <end position="1451"/>
    </location>
</feature>
<dbReference type="InterPro" id="IPR000504">
    <property type="entry name" value="RRM_dom"/>
</dbReference>
<feature type="region of interest" description="Disordered" evidence="13">
    <location>
        <begin position="167"/>
        <end position="204"/>
    </location>
</feature>
<dbReference type="SMART" id="SM00360">
    <property type="entry name" value="RRM"/>
    <property type="match status" value="1"/>
</dbReference>
<feature type="compositionally biased region" description="Low complexity" evidence="13">
    <location>
        <begin position="1399"/>
        <end position="1412"/>
    </location>
</feature>
<dbReference type="SUPFAM" id="SSF54928">
    <property type="entry name" value="RNA-binding domain, RBD"/>
    <property type="match status" value="1"/>
</dbReference>
<reference evidence="15" key="1">
    <citation type="submission" date="2025-08" db="UniProtKB">
        <authorList>
            <consortium name="Ensembl"/>
        </authorList>
    </citation>
    <scope>IDENTIFICATION</scope>
</reference>
<feature type="compositionally biased region" description="Basic residues" evidence="13">
    <location>
        <begin position="399"/>
        <end position="408"/>
    </location>
</feature>
<dbReference type="InterPro" id="IPR012677">
    <property type="entry name" value="Nucleotide-bd_a/b_plait_sf"/>
</dbReference>
<evidence type="ECO:0000256" key="13">
    <source>
        <dbReference type="SAM" id="MobiDB-lite"/>
    </source>
</evidence>
<proteinExistence type="predicted"/>
<dbReference type="PANTHER" id="PTHR15528">
    <property type="entry name" value="PEROXISOME PROLIFERATOR ACTIVATED RECEPTOR GAMMA COACTIVATOR 1 PGC-1 -RELATED"/>
    <property type="match status" value="1"/>
</dbReference>
<organism evidence="15 16">
    <name type="scientific">Cyanoderma ruficeps</name>
    <name type="common">rufous-capped babbler</name>
    <dbReference type="NCBI Taxonomy" id="181631"/>
    <lineage>
        <taxon>Eukaryota</taxon>
        <taxon>Metazoa</taxon>
        <taxon>Chordata</taxon>
        <taxon>Craniata</taxon>
        <taxon>Vertebrata</taxon>
        <taxon>Euteleostomi</taxon>
        <taxon>Archelosauria</taxon>
        <taxon>Archosauria</taxon>
        <taxon>Dinosauria</taxon>
        <taxon>Saurischia</taxon>
        <taxon>Theropoda</taxon>
        <taxon>Coelurosauria</taxon>
        <taxon>Aves</taxon>
        <taxon>Neognathae</taxon>
        <taxon>Neoaves</taxon>
        <taxon>Telluraves</taxon>
        <taxon>Australaves</taxon>
        <taxon>Passeriformes</taxon>
        <taxon>Sylvioidea</taxon>
        <taxon>Timaliidae</taxon>
        <taxon>Cyanoderma</taxon>
    </lineage>
</organism>
<sequence>MAARRGGAVPAANGAGAGAAAAAAAPRGLASGGALYEPPFRAGSPLQCFSLEEDDLNLTSLDAETILEAEEILGTMQNYLDSSVISIIEDLSLSEQSKVCLDAQNELSLLTAITEILDSTDDETLSPFDTIMDAELLTSPRERENPSTDADVAWDRAAHGLEDPMLPKKQVCSTPRGERKVGWHRAREQPLPQRSDGEEEEEEAALSLELDSSMEAVDFCVSEAGAVLEEHEDPCIINTGDVSLSELVKSMHPYCLPTFTVCLDPDTEPVAKELLSSPVLLEIVPGEGESVEIPVVLQPLTPSSPDLEPQLLGVEESTRDSIPEDQGELPGAPTQENKVEGEEEEKLPGKGPSCTIPEATSPLETTAPGALGPNSSSCHSTEAPAGGKRECSEKGRGRERARKSRKKKAGEDQSKQARPGRDCVAHRLRSTASGQPHVQPAISRQRAECPSVQVSDFLAQQLERARKEGQMELHAERPPRPRGRPRSTAGTVLPKKVKQELQKEPAPETVNVALEKSKTSVPLEKTAPSVEEQPAAACPSLTDQPEGQGDAQPSAEQSNGVLEAASQLPEQGVGLEPAQCLPVAEPSEGLPKEVKPKALSLHEYRIRMLHRQSSTGGSQEGKKQVASKWPSVPEPPTELAEIPCLVSPVRSATEVDGAQKGPDKPTSPAAVPSPASKAPPALTSAPAPATAPPPPSTPMPFVAPNVPPAAGMAPTGMPPASAGAYALYPPVPSWPCFSPQPMGCHGLPPPPNASSSSTFHVVPGVPPPAMAWPPPHVPPPPPFGPGGPYAPVGWAPPSYWPGIPMPPPVPSLAYRDPGAAVQAATAFPAGSHPGTALRHGQPPATPVLSCPEPPAFPAQSSAAPTSEMGAAGGSARPATGRVSGPRRQAWLAGESSLPKAPLAPAPAQPLPAPSAATAQPSRVPPAVAVPQAVPTQPLEEHQAATPNQLPKDPPAAICCPAEVSPAPVGESSGTHATEKAVGSGKEAAEKALLEPKAAAGQELPGQKSTSQAVAPPPKVGRESSLPTKAPSARPWRHQPLLSPAQPIDSSKDIVQAFISEIGIEATDLSSLLEQFEKSEAKKEETPVQPPEERQLVGSSGPETQQDAPTQQDGKPPDSLQASELANVAGLTPPATPPHQLWKPLPAVSLLAKTKSPGSVPQEGPQKTTKLMKAKPLPPNKIQVKSMVPAPASTAPSHVCSGDHDYCILGTPRPENSSVLGTQPAAKGGSRWNVKHHRDITIKPISSLTKRTLDQPEPTPPAPNTTVGHSQEPLGMARQAPLDYRTTIPNKATTVCGSPPTSVLLSPAASPCRDQEVRTASAQPSHAAAKRSLRCYRRPQDSPSPSADSWRAGRSRASRSFSSSSDGASESSSSSSSSRSRSRSLSPPPKRWRRYRSRCSHSSSSRSSCGSCGRSRDRSSSSSSTSSYSSRSTSRSQSRSPSPRRRSSRWRRYSYDAQDHYQRQRILQKERAIEERRVVFIGKIPSRMTRSELRHRFSVFGDIEECTLHFRSEGDSYGFVTYRYAEEAFAAIESGHKLRRPDEQPFDLCFGGRRQFCRGNYADLDSNREDFDPAPVKSKFDSLDFDTLLQQAQRSLRR</sequence>
<feature type="region of interest" description="Disordered" evidence="13">
    <location>
        <begin position="1076"/>
        <end position="1179"/>
    </location>
</feature>
<dbReference type="InterPro" id="IPR035979">
    <property type="entry name" value="RBD_domain_sf"/>
</dbReference>
<dbReference type="FunFam" id="3.30.70.330:FF:000199">
    <property type="entry name" value="Putative peroxisome proliferator-activated receptor gamma coactivator-related protein 1"/>
    <property type="match status" value="1"/>
</dbReference>
<feature type="region of interest" description="Disordered" evidence="13">
    <location>
        <begin position="1314"/>
        <end position="1453"/>
    </location>
</feature>
<dbReference type="InterPro" id="IPR034605">
    <property type="entry name" value="PGC-1"/>
</dbReference>
<feature type="compositionally biased region" description="Basic and acidic residues" evidence="13">
    <location>
        <begin position="409"/>
        <end position="425"/>
    </location>
</feature>